<organism evidence="2 3">
    <name type="scientific">Mucilaginibacter sabulilitoris</name>
    <dbReference type="NCBI Taxonomy" id="1173583"/>
    <lineage>
        <taxon>Bacteria</taxon>
        <taxon>Pseudomonadati</taxon>
        <taxon>Bacteroidota</taxon>
        <taxon>Sphingobacteriia</taxon>
        <taxon>Sphingobacteriales</taxon>
        <taxon>Sphingobacteriaceae</taxon>
        <taxon>Mucilaginibacter</taxon>
    </lineage>
</organism>
<sequence length="310" mass="36262">MNKFLKRTVSFIIMTACLLVSVIFIPNYVVDKKSKFTIQQHRKMVLFGHSHPECAFNDTLITNFQNLAYSAEPYFYTYQKIKKVLSQNPHIETVLIEFSNNQIDEKMNDWTWGYKYMSSMFPKYASFMDREDINLLIKNNPKDFMSCMSISTRKNLVRVLTGNYNFSDEMGGYLRIGKLYDNGKTANDAKDKVSAKFSDVNVSYLKKIVNYSRARNKKVFLVRSPHHKKYEYLKNETAFVKIRNTEFADVDFLDFNNFPLHDDDFADYGHLNYKGADKFSKWFNTMVDSGLLQDENIQALIDQNLSPTSM</sequence>
<dbReference type="RefSeq" id="WP_321564488.1">
    <property type="nucleotide sequence ID" value="NZ_CP139558.1"/>
</dbReference>
<keyword evidence="1" id="KW-1133">Transmembrane helix</keyword>
<feature type="transmembrane region" description="Helical" evidence="1">
    <location>
        <begin position="9"/>
        <end position="30"/>
    </location>
</feature>
<dbReference type="EMBL" id="CP139558">
    <property type="protein sequence ID" value="WPU95377.1"/>
    <property type="molecule type" value="Genomic_DNA"/>
</dbReference>
<protein>
    <recommendedName>
        <fullName evidence="4">SGNH/GDSL hydrolase family protein</fullName>
    </recommendedName>
</protein>
<evidence type="ECO:0008006" key="4">
    <source>
        <dbReference type="Google" id="ProtNLM"/>
    </source>
</evidence>
<keyword evidence="1" id="KW-0472">Membrane</keyword>
<evidence type="ECO:0000313" key="2">
    <source>
        <dbReference type="EMBL" id="WPU95377.1"/>
    </source>
</evidence>
<keyword evidence="1" id="KW-0812">Transmembrane</keyword>
<proteinExistence type="predicted"/>
<evidence type="ECO:0000313" key="3">
    <source>
        <dbReference type="Proteomes" id="UP001324380"/>
    </source>
</evidence>
<keyword evidence="3" id="KW-1185">Reference proteome</keyword>
<accession>A0ABZ0TSD6</accession>
<gene>
    <name evidence="2" type="ORF">SNE25_07555</name>
</gene>
<dbReference type="Proteomes" id="UP001324380">
    <property type="component" value="Chromosome"/>
</dbReference>
<name>A0ABZ0TSD6_9SPHI</name>
<reference evidence="2 3" key="1">
    <citation type="submission" date="2023-11" db="EMBL/GenBank/DDBJ databases">
        <title>Analysis of the Genomes of Mucilaginibacter gossypii cycad 4 and M. sabulilitoris SNA2: microbes with the potential for plant growth promotion.</title>
        <authorList>
            <person name="Hirsch A.M."/>
            <person name="Humm E."/>
            <person name="Rubbi M."/>
            <person name="Del Vecchio G."/>
            <person name="Ha S.M."/>
            <person name="Pellegrini M."/>
            <person name="Gunsalus R.P."/>
        </authorList>
    </citation>
    <scope>NUCLEOTIDE SEQUENCE [LARGE SCALE GENOMIC DNA]</scope>
    <source>
        <strain evidence="2 3">SNA2</strain>
    </source>
</reference>
<evidence type="ECO:0000256" key="1">
    <source>
        <dbReference type="SAM" id="Phobius"/>
    </source>
</evidence>
<dbReference type="SUPFAM" id="SSF52266">
    <property type="entry name" value="SGNH hydrolase"/>
    <property type="match status" value="1"/>
</dbReference>